<dbReference type="InterPro" id="IPR030184">
    <property type="entry name" value="WAT1-related"/>
</dbReference>
<reference evidence="8" key="1">
    <citation type="submission" date="2023-12" db="EMBL/GenBank/DDBJ databases">
        <title>Genome assembly of Anisodus tanguticus.</title>
        <authorList>
            <person name="Wang Y.-J."/>
        </authorList>
    </citation>
    <scope>NUCLEOTIDE SEQUENCE</scope>
    <source>
        <strain evidence="8">KB-2021</strain>
        <tissue evidence="8">Leaf</tissue>
    </source>
</reference>
<gene>
    <name evidence="8" type="ORF">RND71_004403</name>
</gene>
<keyword evidence="9" id="KW-1185">Reference proteome</keyword>
<dbReference type="InterPro" id="IPR037185">
    <property type="entry name" value="EmrE-like"/>
</dbReference>
<feature type="transmembrane region" description="Helical" evidence="6">
    <location>
        <begin position="45"/>
        <end position="67"/>
    </location>
</feature>
<accession>A0AAE1SZL2</accession>
<feature type="transmembrane region" description="Helical" evidence="6">
    <location>
        <begin position="18"/>
        <end position="39"/>
    </location>
</feature>
<feature type="transmembrane region" description="Helical" evidence="6">
    <location>
        <begin position="287"/>
        <end position="306"/>
    </location>
</feature>
<feature type="transmembrane region" description="Helical" evidence="6">
    <location>
        <begin position="250"/>
        <end position="275"/>
    </location>
</feature>
<comment type="caution">
    <text evidence="8">The sequence shown here is derived from an EMBL/GenBank/DDBJ whole genome shotgun (WGS) entry which is preliminary data.</text>
</comment>
<evidence type="ECO:0000256" key="5">
    <source>
        <dbReference type="ARBA" id="ARBA00023136"/>
    </source>
</evidence>
<evidence type="ECO:0000259" key="7">
    <source>
        <dbReference type="Pfam" id="PF00892"/>
    </source>
</evidence>
<keyword evidence="3 6" id="KW-0812">Transmembrane</keyword>
<name>A0AAE1SZL2_9SOLA</name>
<feature type="domain" description="EamA" evidence="7">
    <location>
        <begin position="18"/>
        <end position="158"/>
    </location>
</feature>
<evidence type="ECO:0000256" key="1">
    <source>
        <dbReference type="ARBA" id="ARBA00004141"/>
    </source>
</evidence>
<evidence type="ECO:0000256" key="6">
    <source>
        <dbReference type="RuleBase" id="RU363077"/>
    </source>
</evidence>
<evidence type="ECO:0000256" key="4">
    <source>
        <dbReference type="ARBA" id="ARBA00022989"/>
    </source>
</evidence>
<feature type="transmembrane region" description="Helical" evidence="6">
    <location>
        <begin position="107"/>
        <end position="128"/>
    </location>
</feature>
<keyword evidence="4 6" id="KW-1133">Transmembrane helix</keyword>
<dbReference type="EMBL" id="JAVYJV010000002">
    <property type="protein sequence ID" value="KAK4378107.1"/>
    <property type="molecule type" value="Genomic_DNA"/>
</dbReference>
<dbReference type="AlphaFoldDB" id="A0AAE1SZL2"/>
<evidence type="ECO:0000313" key="8">
    <source>
        <dbReference type="EMBL" id="KAK4378107.1"/>
    </source>
</evidence>
<dbReference type="GO" id="GO:0022857">
    <property type="term" value="F:transmembrane transporter activity"/>
    <property type="evidence" value="ECO:0007669"/>
    <property type="project" value="InterPro"/>
</dbReference>
<evidence type="ECO:0000256" key="3">
    <source>
        <dbReference type="ARBA" id="ARBA00022692"/>
    </source>
</evidence>
<keyword evidence="5 6" id="KW-0472">Membrane</keyword>
<protein>
    <recommendedName>
        <fullName evidence="6">WAT1-related protein</fullName>
    </recommendedName>
</protein>
<organism evidence="8 9">
    <name type="scientific">Anisodus tanguticus</name>
    <dbReference type="NCBI Taxonomy" id="243964"/>
    <lineage>
        <taxon>Eukaryota</taxon>
        <taxon>Viridiplantae</taxon>
        <taxon>Streptophyta</taxon>
        <taxon>Embryophyta</taxon>
        <taxon>Tracheophyta</taxon>
        <taxon>Spermatophyta</taxon>
        <taxon>Magnoliopsida</taxon>
        <taxon>eudicotyledons</taxon>
        <taxon>Gunneridae</taxon>
        <taxon>Pentapetalae</taxon>
        <taxon>asterids</taxon>
        <taxon>lamiids</taxon>
        <taxon>Solanales</taxon>
        <taxon>Solanaceae</taxon>
        <taxon>Solanoideae</taxon>
        <taxon>Hyoscyameae</taxon>
        <taxon>Anisodus</taxon>
    </lineage>
</organism>
<feature type="domain" description="EamA" evidence="7">
    <location>
        <begin position="193"/>
        <end position="331"/>
    </location>
</feature>
<evidence type="ECO:0000313" key="9">
    <source>
        <dbReference type="Proteomes" id="UP001291623"/>
    </source>
</evidence>
<comment type="subcellular location">
    <subcellularLocation>
        <location evidence="1 6">Membrane</location>
        <topology evidence="1 6">Multi-pass membrane protein</topology>
    </subcellularLocation>
</comment>
<sequence length="393" mass="43231">METKAGCLSSFFQRSKPYIAMISLQFGYAGMNVITKVSLNGGMSHYVLVVYRHAFATLAIAPFALVLERKIRPKMTFMMFMQIFILGLLGPVIDQNFYYAGLKLTSPTFSCAMSNMLPAMTFVMAVLCRMEKVHIKKLRCQAKVIGTIVTVAGAMLMTLYKGHVINLVWSNNVHTNTSNVPQANETTDKDWFKGSMLLIGATFAWASFFILQAITMRKYTAPLSLTTLVCFMGALQSIAVTLVMEHKPSAWVIGFDMNLLAAAYAGIVSSSLAYYVQGLVMEKRGPVFVTAFSPLMMIIVAIMGSFILAEKIYLGGVLGAVLIVAGLYSVLWGKYKEYQEKENEGAILEPVKGIIEKNQMMLENGEVNDIEMQTSAVAIGVPMPMLAKEAPKA</sequence>
<feature type="transmembrane region" description="Helical" evidence="6">
    <location>
        <begin position="140"/>
        <end position="160"/>
    </location>
</feature>
<evidence type="ECO:0000256" key="2">
    <source>
        <dbReference type="ARBA" id="ARBA00007635"/>
    </source>
</evidence>
<dbReference type="Proteomes" id="UP001291623">
    <property type="component" value="Unassembled WGS sequence"/>
</dbReference>
<dbReference type="GO" id="GO:0016020">
    <property type="term" value="C:membrane"/>
    <property type="evidence" value="ECO:0007669"/>
    <property type="project" value="UniProtKB-SubCell"/>
</dbReference>
<feature type="transmembrane region" description="Helical" evidence="6">
    <location>
        <begin position="79"/>
        <end position="101"/>
    </location>
</feature>
<dbReference type="PANTHER" id="PTHR31218">
    <property type="entry name" value="WAT1-RELATED PROTEIN"/>
    <property type="match status" value="1"/>
</dbReference>
<feature type="transmembrane region" description="Helical" evidence="6">
    <location>
        <begin position="312"/>
        <end position="331"/>
    </location>
</feature>
<proteinExistence type="inferred from homology"/>
<dbReference type="InterPro" id="IPR000620">
    <property type="entry name" value="EamA_dom"/>
</dbReference>
<feature type="transmembrane region" description="Helical" evidence="6">
    <location>
        <begin position="191"/>
        <end position="211"/>
    </location>
</feature>
<feature type="transmembrane region" description="Helical" evidence="6">
    <location>
        <begin position="223"/>
        <end position="244"/>
    </location>
</feature>
<comment type="similarity">
    <text evidence="2 6">Belongs to the drug/metabolite transporter (DMT) superfamily. Plant drug/metabolite exporter (P-DME) (TC 2.A.7.4) family.</text>
</comment>
<dbReference type="SUPFAM" id="SSF103481">
    <property type="entry name" value="Multidrug resistance efflux transporter EmrE"/>
    <property type="match status" value="2"/>
</dbReference>
<dbReference type="Pfam" id="PF00892">
    <property type="entry name" value="EamA"/>
    <property type="match status" value="2"/>
</dbReference>